<protein>
    <recommendedName>
        <fullName evidence="9">DDE Tnp4 domain-containing protein</fullName>
    </recommendedName>
</protein>
<dbReference type="PANTHER" id="PTHR22930:SF281">
    <property type="entry name" value="NUCLEASE"/>
    <property type="match status" value="1"/>
</dbReference>
<dbReference type="EMBL" id="JABCRI010000003">
    <property type="protein sequence ID" value="KAF8408995.1"/>
    <property type="molecule type" value="Genomic_DNA"/>
</dbReference>
<keyword evidence="11" id="KW-1185">Reference proteome</keyword>
<dbReference type="GO" id="GO:0016787">
    <property type="term" value="F:hydrolase activity"/>
    <property type="evidence" value="ECO:0007669"/>
    <property type="project" value="UniProtKB-KW"/>
</dbReference>
<gene>
    <name evidence="10" type="ORF">HHK36_005066</name>
</gene>
<evidence type="ECO:0000259" key="9">
    <source>
        <dbReference type="Pfam" id="PF13359"/>
    </source>
</evidence>
<dbReference type="GO" id="GO:0004518">
    <property type="term" value="F:nuclease activity"/>
    <property type="evidence" value="ECO:0007669"/>
    <property type="project" value="UniProtKB-KW"/>
</dbReference>
<feature type="compositionally biased region" description="Polar residues" evidence="8">
    <location>
        <begin position="209"/>
        <end position="219"/>
    </location>
</feature>
<comment type="cofactor">
    <cofactor evidence="1">
        <name>a divalent metal cation</name>
        <dbReference type="ChEBI" id="CHEBI:60240"/>
    </cofactor>
</comment>
<evidence type="ECO:0000313" key="10">
    <source>
        <dbReference type="EMBL" id="KAF8408995.1"/>
    </source>
</evidence>
<organism evidence="10 11">
    <name type="scientific">Tetracentron sinense</name>
    <name type="common">Spur-leaf</name>
    <dbReference type="NCBI Taxonomy" id="13715"/>
    <lineage>
        <taxon>Eukaryota</taxon>
        <taxon>Viridiplantae</taxon>
        <taxon>Streptophyta</taxon>
        <taxon>Embryophyta</taxon>
        <taxon>Tracheophyta</taxon>
        <taxon>Spermatophyta</taxon>
        <taxon>Magnoliopsida</taxon>
        <taxon>Trochodendrales</taxon>
        <taxon>Trochodendraceae</taxon>
        <taxon>Tetracentron</taxon>
    </lineage>
</organism>
<keyword evidence="5" id="KW-0479">Metal-binding</keyword>
<evidence type="ECO:0000256" key="3">
    <source>
        <dbReference type="ARBA" id="ARBA00006958"/>
    </source>
</evidence>
<dbReference type="PANTHER" id="PTHR22930">
    <property type="match status" value="1"/>
</dbReference>
<keyword evidence="6" id="KW-0378">Hydrolase</keyword>
<name>A0A834ZK86_TETSI</name>
<dbReference type="OrthoDB" id="1699974at2759"/>
<evidence type="ECO:0000313" key="11">
    <source>
        <dbReference type="Proteomes" id="UP000655225"/>
    </source>
</evidence>
<evidence type="ECO:0000256" key="5">
    <source>
        <dbReference type="ARBA" id="ARBA00022723"/>
    </source>
</evidence>
<dbReference type="Pfam" id="PF13359">
    <property type="entry name" value="DDE_Tnp_4"/>
    <property type="match status" value="1"/>
</dbReference>
<proteinExistence type="inferred from homology"/>
<comment type="similarity">
    <text evidence="3">Belongs to the HARBI1 family.</text>
</comment>
<comment type="caution">
    <text evidence="10">The sequence shown here is derived from an EMBL/GenBank/DDBJ whole genome shotgun (WGS) entry which is preliminary data.</text>
</comment>
<dbReference type="GO" id="GO:0046872">
    <property type="term" value="F:metal ion binding"/>
    <property type="evidence" value="ECO:0007669"/>
    <property type="project" value="UniProtKB-KW"/>
</dbReference>
<feature type="region of interest" description="Disordered" evidence="8">
    <location>
        <begin position="191"/>
        <end position="219"/>
    </location>
</feature>
<evidence type="ECO:0000256" key="8">
    <source>
        <dbReference type="SAM" id="MobiDB-lite"/>
    </source>
</evidence>
<evidence type="ECO:0000256" key="4">
    <source>
        <dbReference type="ARBA" id="ARBA00022722"/>
    </source>
</evidence>
<reference evidence="10 11" key="1">
    <citation type="submission" date="2020-04" db="EMBL/GenBank/DDBJ databases">
        <title>Plant Genome Project.</title>
        <authorList>
            <person name="Zhang R.-G."/>
        </authorList>
    </citation>
    <scope>NUCLEOTIDE SEQUENCE [LARGE SCALE GENOMIC DNA]</scope>
    <source>
        <strain evidence="10">YNK0</strain>
        <tissue evidence="10">Leaf</tissue>
    </source>
</reference>
<dbReference type="AlphaFoldDB" id="A0A834ZK86"/>
<dbReference type="GO" id="GO:0005634">
    <property type="term" value="C:nucleus"/>
    <property type="evidence" value="ECO:0007669"/>
    <property type="project" value="UniProtKB-SubCell"/>
</dbReference>
<evidence type="ECO:0000256" key="2">
    <source>
        <dbReference type="ARBA" id="ARBA00004123"/>
    </source>
</evidence>
<evidence type="ECO:0000256" key="6">
    <source>
        <dbReference type="ARBA" id="ARBA00022801"/>
    </source>
</evidence>
<evidence type="ECO:0000256" key="7">
    <source>
        <dbReference type="ARBA" id="ARBA00023242"/>
    </source>
</evidence>
<dbReference type="Proteomes" id="UP000655225">
    <property type="component" value="Unassembled WGS sequence"/>
</dbReference>
<feature type="domain" description="DDE Tnp4" evidence="9">
    <location>
        <begin position="44"/>
        <end position="101"/>
    </location>
</feature>
<sequence>MASNEIDLSVFRKRQKGAREEEEEQMDDILSIIAFIIMNCLGALDGTYVNLTVPIEDQPRYRNRKYNISTNVLGVCDPNMKFIYVLPGWEGTASDSRVLRDALRRRNHFQVPLGNKADPGWKPQAYRAAVNTLNARFNISINKENSNPNAGPYRYKAIENWDDLVLLFGKDRANGEGAENVADANEVMLDEEAGDVEPTSMGLDDISVNEATNTPTTRA</sequence>
<keyword evidence="4" id="KW-0540">Nuclease</keyword>
<dbReference type="InterPro" id="IPR045249">
    <property type="entry name" value="HARBI1-like"/>
</dbReference>
<keyword evidence="7" id="KW-0539">Nucleus</keyword>
<accession>A0A834ZK86</accession>
<comment type="subcellular location">
    <subcellularLocation>
        <location evidence="2">Nucleus</location>
    </subcellularLocation>
</comment>
<dbReference type="InterPro" id="IPR027806">
    <property type="entry name" value="HARBI1_dom"/>
</dbReference>
<evidence type="ECO:0000256" key="1">
    <source>
        <dbReference type="ARBA" id="ARBA00001968"/>
    </source>
</evidence>